<evidence type="ECO:0000313" key="3">
    <source>
        <dbReference type="Proteomes" id="UP000306584"/>
    </source>
</evidence>
<feature type="compositionally biased region" description="Acidic residues" evidence="1">
    <location>
        <begin position="614"/>
        <end position="628"/>
    </location>
</feature>
<evidence type="ECO:0000256" key="1">
    <source>
        <dbReference type="SAM" id="MobiDB-lite"/>
    </source>
</evidence>
<gene>
    <name evidence="2" type="ORF">D6D01_03475</name>
</gene>
<feature type="compositionally biased region" description="Acidic residues" evidence="1">
    <location>
        <begin position="536"/>
        <end position="545"/>
    </location>
</feature>
<feature type="region of interest" description="Disordered" evidence="1">
    <location>
        <begin position="536"/>
        <end position="634"/>
    </location>
</feature>
<protein>
    <submittedName>
        <fullName evidence="2">Uncharacterized protein</fullName>
    </submittedName>
</protein>
<feature type="compositionally biased region" description="Polar residues" evidence="1">
    <location>
        <begin position="1"/>
        <end position="19"/>
    </location>
</feature>
<proteinExistence type="predicted"/>
<accession>A0A4S9LK76</accession>
<feature type="region of interest" description="Disordered" evidence="1">
    <location>
        <begin position="1"/>
        <end position="31"/>
    </location>
</feature>
<feature type="compositionally biased region" description="Basic and acidic residues" evidence="1">
    <location>
        <begin position="571"/>
        <end position="604"/>
    </location>
</feature>
<feature type="compositionally biased region" description="Acidic residues" evidence="1">
    <location>
        <begin position="312"/>
        <end position="323"/>
    </location>
</feature>
<comment type="caution">
    <text evidence="2">The sequence shown here is derived from an EMBL/GenBank/DDBJ whole genome shotgun (WGS) entry which is preliminary data.</text>
</comment>
<organism evidence="2 3">
    <name type="scientific">Aureobasidium pullulans</name>
    <name type="common">Black yeast</name>
    <name type="synonym">Pullularia pullulans</name>
    <dbReference type="NCBI Taxonomy" id="5580"/>
    <lineage>
        <taxon>Eukaryota</taxon>
        <taxon>Fungi</taxon>
        <taxon>Dikarya</taxon>
        <taxon>Ascomycota</taxon>
        <taxon>Pezizomycotina</taxon>
        <taxon>Dothideomycetes</taxon>
        <taxon>Dothideomycetidae</taxon>
        <taxon>Dothideales</taxon>
        <taxon>Saccotheciaceae</taxon>
        <taxon>Aureobasidium</taxon>
    </lineage>
</organism>
<dbReference type="Proteomes" id="UP000306584">
    <property type="component" value="Unassembled WGS sequence"/>
</dbReference>
<feature type="compositionally biased region" description="Acidic residues" evidence="1">
    <location>
        <begin position="278"/>
        <end position="288"/>
    </location>
</feature>
<reference evidence="2 3" key="1">
    <citation type="submission" date="2018-10" db="EMBL/GenBank/DDBJ databases">
        <title>Fifty Aureobasidium pullulans genomes reveal a recombining polyextremotolerant generalist.</title>
        <authorList>
            <person name="Gostincar C."/>
            <person name="Turk M."/>
            <person name="Zajc J."/>
            <person name="Gunde-Cimerman N."/>
        </authorList>
    </citation>
    <scope>NUCLEOTIDE SEQUENCE [LARGE SCALE GENOMIC DNA]</scope>
    <source>
        <strain evidence="2 3">EXF-6604</strain>
    </source>
</reference>
<name>A0A4S9LK76_AURPU</name>
<evidence type="ECO:0000313" key="2">
    <source>
        <dbReference type="EMBL" id="THY29729.1"/>
    </source>
</evidence>
<feature type="compositionally biased region" description="Acidic residues" evidence="1">
    <location>
        <begin position="248"/>
        <end position="258"/>
    </location>
</feature>
<feature type="region of interest" description="Disordered" evidence="1">
    <location>
        <begin position="214"/>
        <end position="368"/>
    </location>
</feature>
<sequence>MSASNPAAPMTTHNNSGQDEQAGWPIQTAEEIGTDTGPLFDAAALDQNFTAAALAEDFDFATADFGTLPDLFTMEGQPMENNYSHNNDTIISNNNHFDGDYDEARTAKTPGWSFGHGSADDMSYQTAVHASEGYQSYGSQIPFQLSSDAYGVQTPYVDRNSFSPRYKSPNDNYDRVHEHSLNIDDSTMTAEHFVPPESPLAANFAASIVALPTTKPGSAKKTTNKAPKKTPAPRTKSLAKSKSKAPLIEDDSGADDEEEGRKALPTTRPKGKGKAVVVEEDDTGDNEEEAPKSRASTRSKGKERARPFVAADDGEEEDEDEDGDNRMKTAPTAASTTKGKGRKRSAAGKVPVGAPSKKPKASTPRKSALKKITAGAQNTMGHQRKRGAAKNGVIISTKPIPNSFEDCSEGDKVLITTRDAGGSWAECKAAYFKATGIQHGNSTLPNRYERLKTAFIDMRDEDNLHLFDAKKNIEEEFNKTKWAMISKAIEDKSGSRIDPMDLKRRFKQLMEKTGFPVDEGFARKDVDFMGEGDDFEEDVEVEDTPEPARKLPNIEWDPSYEDEEDAVGGAELEHYDGNEDTRDFDDSYFEDSRFDDTHFDDSRFEQYAQQYGEQDQEQMDVDDDDEEADRGPAW</sequence>
<dbReference type="EMBL" id="QZBD01000097">
    <property type="protein sequence ID" value="THY29729.1"/>
    <property type="molecule type" value="Genomic_DNA"/>
</dbReference>
<dbReference type="AlphaFoldDB" id="A0A4S9LK76"/>